<protein>
    <submittedName>
        <fullName evidence="2">Dipeptidase</fullName>
    </submittedName>
</protein>
<gene>
    <name evidence="2" type="ORF">DFQ04_1255</name>
</gene>
<dbReference type="PANTHER" id="PTHR12994:SF17">
    <property type="entry name" value="LD30995P"/>
    <property type="match status" value="1"/>
</dbReference>
<name>A0A4R6TDA2_9BACT</name>
<organism evidence="2 3">
    <name type="scientific">Algoriphagus boseongensis</name>
    <dbReference type="NCBI Taxonomy" id="1442587"/>
    <lineage>
        <taxon>Bacteria</taxon>
        <taxon>Pseudomonadati</taxon>
        <taxon>Bacteroidota</taxon>
        <taxon>Cytophagia</taxon>
        <taxon>Cytophagales</taxon>
        <taxon>Cyclobacteriaceae</taxon>
        <taxon>Algoriphagus</taxon>
    </lineage>
</organism>
<dbReference type="GO" id="GO:0070004">
    <property type="term" value="F:cysteine-type exopeptidase activity"/>
    <property type="evidence" value="ECO:0007669"/>
    <property type="project" value="InterPro"/>
</dbReference>
<sequence>MCDTLVALPNQTASGNLIFGKNSDREPLEAQAVVHVPRTSHSNSNLQCTFRSIPQVEQTYEVILSKPFQMWGAEMGANEWGVVIGNEAVFTNVKINKKELGLMGMDLLRLALERTKTAQEALRLIIQLLETYGQNACGGYQNRNFYYHNSFLIADPEKAYILETAGKSWTFKKVIALGSISNGLSIEEDYEEVSFKEEPKTIQRFFSGKKPNFKNYFSDLIYTKAGRPEIRKACTLNFISTSENSGVSDFMGSLRQHNLEDFHPKKATTGSVCMHATGFTNPSDTTGSMVAEIRKGKPSTLWLTGTPHPCISLYVPFYFGCNLNHPLLNPSAKPDQSLWWKAKAFQKKILLDYSKKQPELRAKWDEIQKDWIKKDQELIHGNATKQELAEFSLSCLKTYENLLGG</sequence>
<dbReference type="AlphaFoldDB" id="A0A4R6TDA2"/>
<dbReference type="Pfam" id="PF03417">
    <property type="entry name" value="AAT"/>
    <property type="match status" value="1"/>
</dbReference>
<comment type="caution">
    <text evidence="2">The sequence shown here is derived from an EMBL/GenBank/DDBJ whole genome shotgun (WGS) entry which is preliminary data.</text>
</comment>
<proteinExistence type="predicted"/>
<evidence type="ECO:0000313" key="2">
    <source>
        <dbReference type="EMBL" id="TDQ19434.1"/>
    </source>
</evidence>
<dbReference type="Proteomes" id="UP000294535">
    <property type="component" value="Unassembled WGS sequence"/>
</dbReference>
<feature type="domain" description="Peptidase C45 hydrolase" evidence="1">
    <location>
        <begin position="18"/>
        <end position="149"/>
    </location>
</feature>
<dbReference type="GO" id="GO:0016805">
    <property type="term" value="F:dipeptidase activity"/>
    <property type="evidence" value="ECO:0007669"/>
    <property type="project" value="InterPro"/>
</dbReference>
<dbReference type="OrthoDB" id="1109933at2"/>
<dbReference type="InterPro" id="IPR005322">
    <property type="entry name" value="Peptidase_C69"/>
</dbReference>
<dbReference type="PANTHER" id="PTHR12994">
    <property type="entry name" value="SECERNIN"/>
    <property type="match status" value="1"/>
</dbReference>
<reference evidence="2 3" key="1">
    <citation type="submission" date="2019-03" db="EMBL/GenBank/DDBJ databases">
        <title>Genomic Encyclopedia of Type Strains, Phase III (KMG-III): the genomes of soil and plant-associated and newly described type strains.</title>
        <authorList>
            <person name="Whitman W."/>
        </authorList>
    </citation>
    <scope>NUCLEOTIDE SEQUENCE [LARGE SCALE GENOMIC DNA]</scope>
    <source>
        <strain evidence="2 3">CECT 8446</strain>
    </source>
</reference>
<dbReference type="EMBL" id="SNYF01000005">
    <property type="protein sequence ID" value="TDQ19434.1"/>
    <property type="molecule type" value="Genomic_DNA"/>
</dbReference>
<dbReference type="GO" id="GO:0006508">
    <property type="term" value="P:proteolysis"/>
    <property type="evidence" value="ECO:0007669"/>
    <property type="project" value="InterPro"/>
</dbReference>
<evidence type="ECO:0000259" key="1">
    <source>
        <dbReference type="Pfam" id="PF03417"/>
    </source>
</evidence>
<dbReference type="InterPro" id="IPR005079">
    <property type="entry name" value="Peptidase_C45_hydrolase"/>
</dbReference>
<dbReference type="RefSeq" id="WP_133553735.1">
    <property type="nucleotide sequence ID" value="NZ_SNYF01000005.1"/>
</dbReference>
<accession>A0A4R6TDA2</accession>
<evidence type="ECO:0000313" key="3">
    <source>
        <dbReference type="Proteomes" id="UP000294535"/>
    </source>
</evidence>
<keyword evidence="3" id="KW-1185">Reference proteome</keyword>
<dbReference type="Gene3D" id="3.60.60.10">
    <property type="entry name" value="Penicillin V Acylase, Chain A"/>
    <property type="match status" value="1"/>
</dbReference>